<protein>
    <submittedName>
        <fullName evidence="2">Uncharacterized protein</fullName>
    </submittedName>
</protein>
<dbReference type="OrthoDB" id="514968at2"/>
<feature type="region of interest" description="Disordered" evidence="1">
    <location>
        <begin position="56"/>
        <end position="104"/>
    </location>
</feature>
<evidence type="ECO:0000313" key="3">
    <source>
        <dbReference type="Proteomes" id="UP000001511"/>
    </source>
</evidence>
<dbReference type="KEGG" id="naz:Aazo_3171"/>
<keyword evidence="3" id="KW-1185">Reference proteome</keyword>
<evidence type="ECO:0000256" key="1">
    <source>
        <dbReference type="SAM" id="MobiDB-lite"/>
    </source>
</evidence>
<sequence>MRQKILVKDLSQTELLQSIERKGIAEESMGQKVEILLTLIEQLQLEVKELRVENQGLRDENNRLKGEKGQPEIKAKNKKGFTSNHSLEKERQTPKNDNKGSKKAGIKIDREEILEYPQELLPAEAQFKGYEEVIIQDIILATDNVLFRKEKYYSP</sequence>
<accession>D7E1X4</accession>
<dbReference type="eggNOG" id="COG4467">
    <property type="taxonomic scope" value="Bacteria"/>
</dbReference>
<dbReference type="EMBL" id="CP002059">
    <property type="protein sequence ID" value="ADI64895.1"/>
    <property type="molecule type" value="Genomic_DNA"/>
</dbReference>
<dbReference type="RefSeq" id="WP_013191910.1">
    <property type="nucleotide sequence ID" value="NC_014248.1"/>
</dbReference>
<feature type="compositionally biased region" description="Basic and acidic residues" evidence="1">
    <location>
        <begin position="86"/>
        <end position="104"/>
    </location>
</feature>
<dbReference type="Proteomes" id="UP000001511">
    <property type="component" value="Chromosome"/>
</dbReference>
<name>D7E1X4_NOSA0</name>
<gene>
    <name evidence="2" type="ordered locus">Aazo_3171</name>
</gene>
<reference evidence="2 3" key="1">
    <citation type="journal article" date="2010" name="PLoS ONE">
        <title>Genome erosion in a nitrogen-fixing vertically transmitted endosymbiotic multicellular cyanobacterium.</title>
        <authorList>
            <person name="Ran L."/>
            <person name="Larsson J."/>
            <person name="Vigil-Stenman T."/>
            <person name="Nylander J.A."/>
            <person name="Ininbergs K."/>
            <person name="Zheng W.W."/>
            <person name="Lapidus A."/>
            <person name="Lowry S."/>
            <person name="Haselkorn R."/>
            <person name="Bergman B."/>
        </authorList>
    </citation>
    <scope>NUCLEOTIDE SEQUENCE [LARGE SCALE GENOMIC DNA]</scope>
    <source>
        <strain evidence="2 3">0708</strain>
    </source>
</reference>
<dbReference type="HOGENOM" id="CLU_1693664_0_0_3"/>
<dbReference type="AlphaFoldDB" id="D7E1X4"/>
<evidence type="ECO:0000313" key="2">
    <source>
        <dbReference type="EMBL" id="ADI64895.1"/>
    </source>
</evidence>
<organism evidence="2 3">
    <name type="scientific">Nostoc azollae (strain 0708)</name>
    <name type="common">Anabaena azollae (strain 0708)</name>
    <dbReference type="NCBI Taxonomy" id="551115"/>
    <lineage>
        <taxon>Bacteria</taxon>
        <taxon>Bacillati</taxon>
        <taxon>Cyanobacteriota</taxon>
        <taxon>Cyanophyceae</taxon>
        <taxon>Nostocales</taxon>
        <taxon>Nostocaceae</taxon>
        <taxon>Trichormus</taxon>
    </lineage>
</organism>
<feature type="compositionally biased region" description="Basic and acidic residues" evidence="1">
    <location>
        <begin position="56"/>
        <end position="75"/>
    </location>
</feature>
<proteinExistence type="predicted"/>